<dbReference type="PATRIC" id="fig|42253.5.peg.437"/>
<dbReference type="SUPFAM" id="SSF48498">
    <property type="entry name" value="Tetracyclin repressor-like, C-terminal domain"/>
    <property type="match status" value="1"/>
</dbReference>
<evidence type="ECO:0000256" key="1">
    <source>
        <dbReference type="ARBA" id="ARBA00023015"/>
    </source>
</evidence>
<dbReference type="PANTHER" id="PTHR47506:SF1">
    <property type="entry name" value="HTH-TYPE TRANSCRIPTIONAL REGULATOR YJDC"/>
    <property type="match status" value="1"/>
</dbReference>
<gene>
    <name evidence="6" type="ORF">NITMOv2_0445</name>
</gene>
<accession>A0A0K2G7C7</accession>
<protein>
    <submittedName>
        <fullName evidence="6">Putative tetR-family transcriptional regulator</fullName>
    </submittedName>
</protein>
<dbReference type="OrthoDB" id="9805134at2"/>
<dbReference type="GO" id="GO:0003677">
    <property type="term" value="F:DNA binding"/>
    <property type="evidence" value="ECO:0007669"/>
    <property type="project" value="UniProtKB-UniRule"/>
</dbReference>
<dbReference type="Proteomes" id="UP000069205">
    <property type="component" value="Chromosome"/>
</dbReference>
<dbReference type="EMBL" id="CP011801">
    <property type="protein sequence ID" value="ALA56881.1"/>
    <property type="molecule type" value="Genomic_DNA"/>
</dbReference>
<evidence type="ECO:0000313" key="6">
    <source>
        <dbReference type="EMBL" id="ALA56881.1"/>
    </source>
</evidence>
<keyword evidence="2 4" id="KW-0238">DNA-binding</keyword>
<dbReference type="KEGG" id="nmv:NITMOv2_0445"/>
<keyword evidence="1" id="KW-0805">Transcription regulation</keyword>
<evidence type="ECO:0000256" key="2">
    <source>
        <dbReference type="ARBA" id="ARBA00023125"/>
    </source>
</evidence>
<dbReference type="InterPro" id="IPR011075">
    <property type="entry name" value="TetR_C"/>
</dbReference>
<sequence length="193" mass="21537">MPRPKEFNPDEALDKAMQVFWHKGYEATSMEDLLEAMDLNRGSLYDTFGDKRQLFLKVMDRYCTCFVGPKFSLLDQPGPALPLLRRFVHGMIDGALADPQRRGCLIANTVMELAPHEKNIAGKVNQALKMGEDAFFGLLTRAQQQGELRPDKDPRALARFLTTMLQGTIVMIKAGAPPEQITQTAETALAVLN</sequence>
<dbReference type="Gene3D" id="1.10.10.60">
    <property type="entry name" value="Homeodomain-like"/>
    <property type="match status" value="1"/>
</dbReference>
<evidence type="ECO:0000313" key="7">
    <source>
        <dbReference type="Proteomes" id="UP000069205"/>
    </source>
</evidence>
<name>A0A0K2G7C7_NITMO</name>
<dbReference type="RefSeq" id="WP_053378302.1">
    <property type="nucleotide sequence ID" value="NZ_CP011801.1"/>
</dbReference>
<evidence type="ECO:0000256" key="4">
    <source>
        <dbReference type="PROSITE-ProRule" id="PRU00335"/>
    </source>
</evidence>
<evidence type="ECO:0000259" key="5">
    <source>
        <dbReference type="PROSITE" id="PS50977"/>
    </source>
</evidence>
<organism evidence="6 7">
    <name type="scientific">Nitrospira moscoviensis</name>
    <dbReference type="NCBI Taxonomy" id="42253"/>
    <lineage>
        <taxon>Bacteria</taxon>
        <taxon>Pseudomonadati</taxon>
        <taxon>Nitrospirota</taxon>
        <taxon>Nitrospiria</taxon>
        <taxon>Nitrospirales</taxon>
        <taxon>Nitrospiraceae</taxon>
        <taxon>Nitrospira</taxon>
    </lineage>
</organism>
<dbReference type="Pfam" id="PF00440">
    <property type="entry name" value="TetR_N"/>
    <property type="match status" value="1"/>
</dbReference>
<dbReference type="Pfam" id="PF16925">
    <property type="entry name" value="TetR_C_13"/>
    <property type="match status" value="1"/>
</dbReference>
<dbReference type="InterPro" id="IPR001647">
    <property type="entry name" value="HTH_TetR"/>
</dbReference>
<dbReference type="PROSITE" id="PS50977">
    <property type="entry name" value="HTH_TETR_2"/>
    <property type="match status" value="1"/>
</dbReference>
<evidence type="ECO:0000256" key="3">
    <source>
        <dbReference type="ARBA" id="ARBA00023163"/>
    </source>
</evidence>
<feature type="DNA-binding region" description="H-T-H motif" evidence="4">
    <location>
        <begin position="29"/>
        <end position="48"/>
    </location>
</feature>
<dbReference type="InterPro" id="IPR036271">
    <property type="entry name" value="Tet_transcr_reg_TetR-rel_C_sf"/>
</dbReference>
<dbReference type="InterPro" id="IPR009057">
    <property type="entry name" value="Homeodomain-like_sf"/>
</dbReference>
<dbReference type="PANTHER" id="PTHR47506">
    <property type="entry name" value="TRANSCRIPTIONAL REGULATORY PROTEIN"/>
    <property type="match status" value="1"/>
</dbReference>
<proteinExistence type="predicted"/>
<reference evidence="6 7" key="1">
    <citation type="journal article" date="2015" name="Proc. Natl. Acad. Sci. U.S.A.">
        <title>Expanded metabolic versatility of ubiquitous nitrite-oxidizing bacteria from the genus Nitrospira.</title>
        <authorList>
            <person name="Koch H."/>
            <person name="Lucker S."/>
            <person name="Albertsen M."/>
            <person name="Kitzinger K."/>
            <person name="Herbold C."/>
            <person name="Spieck E."/>
            <person name="Nielsen P.H."/>
            <person name="Wagner M."/>
            <person name="Daims H."/>
        </authorList>
    </citation>
    <scope>NUCLEOTIDE SEQUENCE [LARGE SCALE GENOMIC DNA]</scope>
    <source>
        <strain evidence="6 7">NSP M-1</strain>
    </source>
</reference>
<dbReference type="AlphaFoldDB" id="A0A0K2G7C7"/>
<dbReference type="STRING" id="42253.NITMOv2_0445"/>
<keyword evidence="3" id="KW-0804">Transcription</keyword>
<dbReference type="Gene3D" id="1.10.357.10">
    <property type="entry name" value="Tetracycline Repressor, domain 2"/>
    <property type="match status" value="1"/>
</dbReference>
<feature type="domain" description="HTH tetR-type" evidence="5">
    <location>
        <begin position="6"/>
        <end position="66"/>
    </location>
</feature>
<keyword evidence="7" id="KW-1185">Reference proteome</keyword>
<dbReference type="SUPFAM" id="SSF46689">
    <property type="entry name" value="Homeodomain-like"/>
    <property type="match status" value="1"/>
</dbReference>